<dbReference type="RefSeq" id="WP_407823984.1">
    <property type="nucleotide sequence ID" value="NZ_JBJLSN010000011.1"/>
</dbReference>
<keyword evidence="2" id="KW-1185">Reference proteome</keyword>
<comment type="caution">
    <text evidence="1">The sequence shown here is derived from an EMBL/GenBank/DDBJ whole genome shotgun (WGS) entry which is preliminary data.</text>
</comment>
<gene>
    <name evidence="1" type="ORF">ACJ41P_10340</name>
</gene>
<organism evidence="1 2">
    <name type="scientific">Azospirillum argentinense</name>
    <dbReference type="NCBI Taxonomy" id="2970906"/>
    <lineage>
        <taxon>Bacteria</taxon>
        <taxon>Pseudomonadati</taxon>
        <taxon>Pseudomonadota</taxon>
        <taxon>Alphaproteobacteria</taxon>
        <taxon>Rhodospirillales</taxon>
        <taxon>Azospirillaceae</taxon>
        <taxon>Azospirillum</taxon>
    </lineage>
</organism>
<dbReference type="Proteomes" id="UP001628281">
    <property type="component" value="Unassembled WGS sequence"/>
</dbReference>
<reference evidence="1 2" key="1">
    <citation type="submission" date="2024-11" db="EMBL/GenBank/DDBJ databases">
        <title>Draft genome sequences of two bacteria associated to sugarcane roots in Colombia.</title>
        <authorList>
            <person name="Pardo-Diaz S."/>
            <person name="Masmela-Mendoza J."/>
            <person name="Delgadillo-Duran P."/>
            <person name="Bautista E.J."/>
            <person name="Rojas-Tapias D.F."/>
        </authorList>
    </citation>
    <scope>NUCLEOTIDE SEQUENCE [LARGE SCALE GENOMIC DNA]</scope>
    <source>
        <strain evidence="1 2">Ap18</strain>
    </source>
</reference>
<protein>
    <submittedName>
        <fullName evidence="1">Uncharacterized protein</fullName>
    </submittedName>
</protein>
<accession>A0ABW8V576</accession>
<dbReference type="EMBL" id="JBJLSN010000011">
    <property type="protein sequence ID" value="MFL7901521.1"/>
    <property type="molecule type" value="Genomic_DNA"/>
</dbReference>
<name>A0ABW8V576_9PROT</name>
<evidence type="ECO:0000313" key="1">
    <source>
        <dbReference type="EMBL" id="MFL7901521.1"/>
    </source>
</evidence>
<sequence>MTKDDWIDKAAAEFARQAAMNPEQADVAARACWDWTVECAGSEDAVLADLAEWGPEGAVSEEMSCWTDDEPAAA</sequence>
<evidence type="ECO:0000313" key="2">
    <source>
        <dbReference type="Proteomes" id="UP001628281"/>
    </source>
</evidence>
<proteinExistence type="predicted"/>